<keyword evidence="2" id="KW-0695">RNA-directed DNA polymerase</keyword>
<dbReference type="InterPro" id="IPR013597">
    <property type="entry name" value="Mat_intron_G2"/>
</dbReference>
<proteinExistence type="predicted"/>
<dbReference type="AlphaFoldDB" id="A0A381J8X9"/>
<protein>
    <submittedName>
        <fullName evidence="2">Retron-type reverse transcriptase</fullName>
    </submittedName>
</protein>
<dbReference type="EMBL" id="UFWZ01000001">
    <property type="protein sequence ID" value="SUY47671.1"/>
    <property type="molecule type" value="Genomic_DNA"/>
</dbReference>
<evidence type="ECO:0000313" key="3">
    <source>
        <dbReference type="Proteomes" id="UP000254664"/>
    </source>
</evidence>
<reference evidence="2 3" key="1">
    <citation type="submission" date="2018-06" db="EMBL/GenBank/DDBJ databases">
        <authorList>
            <consortium name="Pathogen Informatics"/>
            <person name="Doyle S."/>
        </authorList>
    </citation>
    <scope>NUCLEOTIDE SEQUENCE [LARGE SCALE GENOMIC DNA]</scope>
    <source>
        <strain evidence="2 3">NCTC9836</strain>
    </source>
</reference>
<keyword evidence="2" id="KW-0548">Nucleotidyltransferase</keyword>
<keyword evidence="3" id="KW-1185">Reference proteome</keyword>
<keyword evidence="2" id="KW-0808">Transferase</keyword>
<dbReference type="RefSeq" id="WP_172556316.1">
    <property type="nucleotide sequence ID" value="NZ_UFWZ01000001.1"/>
</dbReference>
<name>A0A381J8X9_9CLOT</name>
<evidence type="ECO:0000259" key="1">
    <source>
        <dbReference type="Pfam" id="PF08388"/>
    </source>
</evidence>
<evidence type="ECO:0000313" key="2">
    <source>
        <dbReference type="EMBL" id="SUY47671.1"/>
    </source>
</evidence>
<accession>A0A381J8X9</accession>
<dbReference type="GO" id="GO:0003964">
    <property type="term" value="F:RNA-directed DNA polymerase activity"/>
    <property type="evidence" value="ECO:0007669"/>
    <property type="project" value="UniProtKB-KW"/>
</dbReference>
<feature type="domain" description="Group II intron maturase-specific" evidence="1">
    <location>
        <begin position="12"/>
        <end position="80"/>
    </location>
</feature>
<organism evidence="2 3">
    <name type="scientific">Clostridium putrefaciens</name>
    <dbReference type="NCBI Taxonomy" id="99675"/>
    <lineage>
        <taxon>Bacteria</taxon>
        <taxon>Bacillati</taxon>
        <taxon>Bacillota</taxon>
        <taxon>Clostridia</taxon>
        <taxon>Eubacteriales</taxon>
        <taxon>Clostridiaceae</taxon>
        <taxon>Clostridium</taxon>
    </lineage>
</organism>
<dbReference type="Pfam" id="PF08388">
    <property type="entry name" value="GIIM"/>
    <property type="match status" value="1"/>
</dbReference>
<sequence>MTSSKKFRASIKRLGEWLKDNRTLPLTLLMKKLKQKLVGYYRYYGITDNSNKLENFRYLVRRLTFKWLNRRSQRRSYNWISFDMMFNYFNIPKAKIYVNIFKLKKKLHILCEL</sequence>
<gene>
    <name evidence="2" type="ORF">NCTC9836_02010</name>
</gene>
<dbReference type="Proteomes" id="UP000254664">
    <property type="component" value="Unassembled WGS sequence"/>
</dbReference>